<name>A0A1G7DYV0_9RHOB</name>
<proteinExistence type="predicted"/>
<sequence>MRLNRLDLTRFGKFTDLSLSFPVPPPGDPDLHVIYGANEAGKSTLLEGWLDMLFQIPVRSRMDFIHPYPSMQLGAALQIDGRTHELLRVKKRDNSLLDASGGPLGEALLHGGLRGLDRSSYAAMFSLNRQTLGEGGESILASKGDLGELLFQASAGLTDLAAQLDELRAESEEFLNRTGRKGVLRDLGAEYEDLGRQIRELDTAAAEYARLSAERDRARNIWHQAREAAEAAQTDVIETDRQIAALPLVPRLDRLMAQIASYGALPEPPEGWLAELPEMDRAETAIATRLEAAKKAVAGLEAELNGLHPDEPLLDALEDIKAAELLKSAHDTAVEDLPKRRGELDAKTGAVNDCLSRLGQVGADPATLLPEARTLGRLRALIEQSSGVETACESANGELLVATDNLERAERRLREAGGSVSELGGLAGLVQNLRRDDPVGAHDRASTELEETEARLKSALLALSPWTGNKDDLANLTRPDHADLEQLGAEIAEADRAVDRAHDRLEQLKQAATQALARRDAIGTTAAVTLEEAAQMRARRESEWARHRADLTKETAERFEAAMRLDDQVTATLADQRAHAEKTAEAERALAEAQQQIDAAKVKAAEASELRGNLAKRLADIATKVSPALPVDINLSTFLAWLEKLDTAHDALIRRDDKARDLVRRAQGVTQARLDLSKALAQAGREIPEDMSLALALETAQFLLDQASRVEALSVSVAEARQNLTLRERNKLKADDARATWQKDWGAACADTWMADAPPTVGEMRAILEELDRLREHQGRIVELTHRITTMQSNRERFEQKVCDLAGRLDMATDLPTADLWRGITQRKRAAESREDQRANLSDRLVKATQALSKLEEEAAIHRNRTAEFSRHFGVASWAEARNALTRAGELSKQREAQRELTEDLCAGMRCDTVEEARAQLRELDADVLATRADSLRTDLKTLRTAQEEAQDAFRKAEEAVEAVGGDGAVARLEEQRQTLLLEIEDGARRHLRQRLGLLAVDAALRSYRDTHRSGMLERASEAFRIMTRNRYSGLAAQPDDSREVLVALAAGGGSKQADQLSEGTRAQLYLALRIAGYHEFARNNGPVPFIADDIMESFDDDRTAVTFGLLAEMSKTGQVIYLTHHAHLRDIARNACPSVCIHELPE</sequence>
<gene>
    <name evidence="3" type="ORF">SAMN04488239_1238</name>
</gene>
<feature type="domain" description="YhaN AAA" evidence="2">
    <location>
        <begin position="1"/>
        <end position="207"/>
    </location>
</feature>
<keyword evidence="4" id="KW-1185">Reference proteome</keyword>
<dbReference type="SUPFAM" id="SSF52540">
    <property type="entry name" value="P-loop containing nucleoside triphosphate hydrolases"/>
    <property type="match status" value="1"/>
</dbReference>
<dbReference type="Gene3D" id="3.40.50.300">
    <property type="entry name" value="P-loop containing nucleotide triphosphate hydrolases"/>
    <property type="match status" value="2"/>
</dbReference>
<evidence type="ECO:0000313" key="4">
    <source>
        <dbReference type="Proteomes" id="UP000199628"/>
    </source>
</evidence>
<accession>A0A1G7DYV0</accession>
<dbReference type="AlphaFoldDB" id="A0A1G7DYV0"/>
<dbReference type="PANTHER" id="PTHR41259:SF1">
    <property type="entry name" value="DOUBLE-STRAND BREAK REPAIR RAD50 ATPASE, PUTATIVE-RELATED"/>
    <property type="match status" value="1"/>
</dbReference>
<protein>
    <submittedName>
        <fullName evidence="3">Uncharacterized protein YhaN</fullName>
    </submittedName>
</protein>
<evidence type="ECO:0000313" key="3">
    <source>
        <dbReference type="EMBL" id="SDE56648.1"/>
    </source>
</evidence>
<dbReference type="RefSeq" id="WP_093037150.1">
    <property type="nucleotide sequence ID" value="NZ_FMZV01000023.1"/>
</dbReference>
<organism evidence="3 4">
    <name type="scientific">Ruegeria marina</name>
    <dbReference type="NCBI Taxonomy" id="639004"/>
    <lineage>
        <taxon>Bacteria</taxon>
        <taxon>Pseudomonadati</taxon>
        <taxon>Pseudomonadota</taxon>
        <taxon>Alphaproteobacteria</taxon>
        <taxon>Rhodobacterales</taxon>
        <taxon>Roseobacteraceae</taxon>
        <taxon>Ruegeria</taxon>
    </lineage>
</organism>
<dbReference type="PANTHER" id="PTHR41259">
    <property type="entry name" value="DOUBLE-STRAND BREAK REPAIR RAD50 ATPASE, PUTATIVE-RELATED"/>
    <property type="match status" value="1"/>
</dbReference>
<reference evidence="4" key="1">
    <citation type="submission" date="2016-10" db="EMBL/GenBank/DDBJ databases">
        <authorList>
            <person name="Varghese N."/>
            <person name="Submissions S."/>
        </authorList>
    </citation>
    <scope>NUCLEOTIDE SEQUENCE [LARGE SCALE GENOMIC DNA]</scope>
    <source>
        <strain evidence="4">CGMCC 1.9108</strain>
    </source>
</reference>
<dbReference type="STRING" id="639004.SAMN04488239_1238"/>
<evidence type="ECO:0000256" key="1">
    <source>
        <dbReference type="SAM" id="Coils"/>
    </source>
</evidence>
<dbReference type="Pfam" id="PF13514">
    <property type="entry name" value="AAA_27"/>
    <property type="match status" value="1"/>
</dbReference>
<feature type="coiled-coil region" evidence="1">
    <location>
        <begin position="157"/>
        <end position="221"/>
    </location>
</feature>
<dbReference type="OrthoDB" id="9764467at2"/>
<feature type="coiled-coil region" evidence="1">
    <location>
        <begin position="914"/>
        <end position="990"/>
    </location>
</feature>
<dbReference type="InterPro" id="IPR038734">
    <property type="entry name" value="YhaN_AAA"/>
</dbReference>
<feature type="coiled-coil region" evidence="1">
    <location>
        <begin position="838"/>
        <end position="865"/>
    </location>
</feature>
<dbReference type="InterPro" id="IPR027417">
    <property type="entry name" value="P-loop_NTPase"/>
</dbReference>
<evidence type="ECO:0000259" key="2">
    <source>
        <dbReference type="Pfam" id="PF13514"/>
    </source>
</evidence>
<dbReference type="EMBL" id="FMZV01000023">
    <property type="protein sequence ID" value="SDE56648.1"/>
    <property type="molecule type" value="Genomic_DNA"/>
</dbReference>
<feature type="coiled-coil region" evidence="1">
    <location>
        <begin position="442"/>
        <end position="518"/>
    </location>
</feature>
<keyword evidence="1" id="KW-0175">Coiled coil</keyword>
<dbReference type="Proteomes" id="UP000199628">
    <property type="component" value="Unassembled WGS sequence"/>
</dbReference>
<feature type="coiled-coil region" evidence="1">
    <location>
        <begin position="576"/>
        <end position="610"/>
    </location>
</feature>